<keyword evidence="5 7" id="KW-1133">Transmembrane helix</keyword>
<evidence type="ECO:0000256" key="7">
    <source>
        <dbReference type="SAM" id="Phobius"/>
    </source>
</evidence>
<dbReference type="Pfam" id="PF00892">
    <property type="entry name" value="EamA"/>
    <property type="match status" value="2"/>
</dbReference>
<dbReference type="EMBL" id="AEXM01000001">
    <property type="protein sequence ID" value="EGC82943.1"/>
    <property type="molecule type" value="Genomic_DNA"/>
</dbReference>
<feature type="domain" description="EamA" evidence="8">
    <location>
        <begin position="162"/>
        <end position="296"/>
    </location>
</feature>
<evidence type="ECO:0000256" key="1">
    <source>
        <dbReference type="ARBA" id="ARBA00004651"/>
    </source>
</evidence>
<keyword evidence="3" id="KW-1003">Cell membrane</keyword>
<dbReference type="PANTHER" id="PTHR42920:SF5">
    <property type="entry name" value="EAMA DOMAIN-CONTAINING PROTEIN"/>
    <property type="match status" value="1"/>
</dbReference>
<evidence type="ECO:0000256" key="3">
    <source>
        <dbReference type="ARBA" id="ARBA00022475"/>
    </source>
</evidence>
<evidence type="ECO:0000256" key="6">
    <source>
        <dbReference type="ARBA" id="ARBA00023136"/>
    </source>
</evidence>
<feature type="transmembrane region" description="Helical" evidence="7">
    <location>
        <begin position="101"/>
        <end position="120"/>
    </location>
</feature>
<evidence type="ECO:0000259" key="8">
    <source>
        <dbReference type="Pfam" id="PF00892"/>
    </source>
</evidence>
<keyword evidence="10" id="KW-1185">Reference proteome</keyword>
<evidence type="ECO:0000256" key="2">
    <source>
        <dbReference type="ARBA" id="ARBA00007362"/>
    </source>
</evidence>
<dbReference type="PANTHER" id="PTHR42920">
    <property type="entry name" value="OS03G0707200 PROTEIN-RELATED"/>
    <property type="match status" value="1"/>
</dbReference>
<feature type="transmembrane region" description="Helical" evidence="7">
    <location>
        <begin position="279"/>
        <end position="296"/>
    </location>
</feature>
<proteinExistence type="inferred from homology"/>
<gene>
    <name evidence="9" type="ORF">HMPREF9290_1700</name>
</gene>
<dbReference type="PATRIC" id="fig|879305.3.peg.72"/>
<dbReference type="STRING" id="879305.HMPREF9290_1700"/>
<feature type="transmembrane region" description="Helical" evidence="7">
    <location>
        <begin position="127"/>
        <end position="146"/>
    </location>
</feature>
<dbReference type="Proteomes" id="UP000005286">
    <property type="component" value="Unassembled WGS sequence"/>
</dbReference>
<sequence length="324" mass="35221">MKKNLSKKKLNMLAKIGLFITAILWGSSLTVVKQSSATFEPNFILMVRFGLSAIILAIIFNKNIREASKKDIKVGLIIGIFLFMAYSSQTLGVTHADPGRSAFLSASYCVIVPFLAWAVTKERPDKFNIIAAIIAVIGIYFISKSGVEPGTSIFDADKEMILGDGLALLSGFLFAAHIVAVSVLAKGKDPILMTIFQFASASVLAGIVTFTLEDNSQMAITSYKPVAELLYLAIFCTTIALLLQNIGQKYTDESSAAIILGFESVFGILIPVLLGIEKLTTNSIIGFVMIFAAIIISETKLSFIFKNNEEKEETEESNNTKDNN</sequence>
<comment type="similarity">
    <text evidence="2">Belongs to the EamA transporter family.</text>
</comment>
<dbReference type="InterPro" id="IPR037185">
    <property type="entry name" value="EmrE-like"/>
</dbReference>
<comment type="caution">
    <text evidence="9">The sequence shown here is derived from an EMBL/GenBank/DDBJ whole genome shotgun (WGS) entry which is preliminary data.</text>
</comment>
<accession>F0GTE0</accession>
<feature type="transmembrane region" description="Helical" evidence="7">
    <location>
        <begin position="43"/>
        <end position="60"/>
    </location>
</feature>
<organism evidence="9 10">
    <name type="scientific">Anaerococcus prevotii ACS-065-V-Col13</name>
    <dbReference type="NCBI Taxonomy" id="879305"/>
    <lineage>
        <taxon>Bacteria</taxon>
        <taxon>Bacillati</taxon>
        <taxon>Bacillota</taxon>
        <taxon>Tissierellia</taxon>
        <taxon>Tissierellales</taxon>
        <taxon>Peptoniphilaceae</taxon>
        <taxon>Anaerococcus</taxon>
    </lineage>
</organism>
<dbReference type="RefSeq" id="WP_004833789.1">
    <property type="nucleotide sequence ID" value="NZ_AEXM01000001.1"/>
</dbReference>
<feature type="transmembrane region" description="Helical" evidence="7">
    <location>
        <begin position="191"/>
        <end position="211"/>
    </location>
</feature>
<name>F0GTE0_9FIRM</name>
<keyword evidence="4 7" id="KW-0812">Transmembrane</keyword>
<dbReference type="InterPro" id="IPR051258">
    <property type="entry name" value="Diverse_Substrate_Transporter"/>
</dbReference>
<evidence type="ECO:0000313" key="9">
    <source>
        <dbReference type="EMBL" id="EGC82943.1"/>
    </source>
</evidence>
<dbReference type="AlphaFoldDB" id="F0GTE0"/>
<feature type="transmembrane region" description="Helical" evidence="7">
    <location>
        <begin position="166"/>
        <end position="184"/>
    </location>
</feature>
<evidence type="ECO:0000256" key="5">
    <source>
        <dbReference type="ARBA" id="ARBA00022989"/>
    </source>
</evidence>
<dbReference type="InterPro" id="IPR000620">
    <property type="entry name" value="EamA_dom"/>
</dbReference>
<dbReference type="SUPFAM" id="SSF103481">
    <property type="entry name" value="Multidrug resistance efflux transporter EmrE"/>
    <property type="match status" value="2"/>
</dbReference>
<protein>
    <submittedName>
        <fullName evidence="9">Putative membrane protein</fullName>
    </submittedName>
</protein>
<evidence type="ECO:0000313" key="10">
    <source>
        <dbReference type="Proteomes" id="UP000005286"/>
    </source>
</evidence>
<keyword evidence="6 7" id="KW-0472">Membrane</keyword>
<evidence type="ECO:0000256" key="4">
    <source>
        <dbReference type="ARBA" id="ARBA00022692"/>
    </source>
</evidence>
<feature type="transmembrane region" description="Helical" evidence="7">
    <location>
        <begin position="223"/>
        <end position="243"/>
    </location>
</feature>
<feature type="domain" description="EamA" evidence="8">
    <location>
        <begin position="16"/>
        <end position="143"/>
    </location>
</feature>
<dbReference type="GO" id="GO:0005886">
    <property type="term" value="C:plasma membrane"/>
    <property type="evidence" value="ECO:0007669"/>
    <property type="project" value="UniProtKB-SubCell"/>
</dbReference>
<feature type="transmembrane region" description="Helical" evidence="7">
    <location>
        <begin position="72"/>
        <end position="89"/>
    </location>
</feature>
<dbReference type="eggNOG" id="COG0697">
    <property type="taxonomic scope" value="Bacteria"/>
</dbReference>
<reference evidence="9 10" key="1">
    <citation type="submission" date="2011-01" db="EMBL/GenBank/DDBJ databases">
        <authorList>
            <person name="Durkin A.S."/>
            <person name="Madupu R."/>
            <person name="Torralba M."/>
            <person name="Gillis M."/>
            <person name="Methe B."/>
            <person name="Sutton G."/>
            <person name="Nelson K.E."/>
        </authorList>
    </citation>
    <scope>NUCLEOTIDE SEQUENCE [LARGE SCALE GENOMIC DNA]</scope>
    <source>
        <strain evidence="9 10">ACS-065-V-Col13</strain>
    </source>
</reference>
<feature type="transmembrane region" description="Helical" evidence="7">
    <location>
        <begin position="255"/>
        <end position="273"/>
    </location>
</feature>
<feature type="transmembrane region" description="Helical" evidence="7">
    <location>
        <begin position="12"/>
        <end position="31"/>
    </location>
</feature>
<comment type="subcellular location">
    <subcellularLocation>
        <location evidence="1">Cell membrane</location>
        <topology evidence="1">Multi-pass membrane protein</topology>
    </subcellularLocation>
</comment>